<evidence type="ECO:0008006" key="3">
    <source>
        <dbReference type="Google" id="ProtNLM"/>
    </source>
</evidence>
<dbReference type="AlphaFoldDB" id="A0A4Q5MZQ5"/>
<gene>
    <name evidence="1" type="ORF">EUA98_09400</name>
</gene>
<organism evidence="1 2">
    <name type="scientific">Pengzhenrongella frigida</name>
    <dbReference type="NCBI Taxonomy" id="1259133"/>
    <lineage>
        <taxon>Bacteria</taxon>
        <taxon>Bacillati</taxon>
        <taxon>Actinomycetota</taxon>
        <taxon>Actinomycetes</taxon>
        <taxon>Micrococcales</taxon>
        <taxon>Pengzhenrongella</taxon>
    </lineage>
</organism>
<dbReference type="OrthoDB" id="3267550at2"/>
<name>A0A4Q5MZQ5_9MICO</name>
<protein>
    <recommendedName>
        <fullName evidence="3">DNA modification methylase</fullName>
    </recommendedName>
</protein>
<proteinExistence type="predicted"/>
<comment type="caution">
    <text evidence="1">The sequence shown here is derived from an EMBL/GenBank/DDBJ whole genome shotgun (WGS) entry which is preliminary data.</text>
</comment>
<reference evidence="1 2" key="1">
    <citation type="submission" date="2019-01" db="EMBL/GenBank/DDBJ databases">
        <title>Novel species of Cellulomonas.</title>
        <authorList>
            <person name="Liu Q."/>
            <person name="Xin Y.-H."/>
        </authorList>
    </citation>
    <scope>NUCLEOTIDE SEQUENCE [LARGE SCALE GENOMIC DNA]</scope>
    <source>
        <strain evidence="1 2">HLT2-17</strain>
    </source>
</reference>
<sequence length="164" mass="16233">MASVRPSTPARSWSRLLGVGIVALLPLTVAACSPIVTTKPYSPSDGIRVELGSSLSAANLLIISAAEGEPGVLIGGLTNSTDKATTVTLSPQGASEATVRVPAGATVLLGGGDDPPLELDTVDVAPGQVLPVTLSTPDGGSEAVSIPVLDGTLPQYADLVPTAG</sequence>
<evidence type="ECO:0000313" key="1">
    <source>
        <dbReference type="EMBL" id="RYV51225.1"/>
    </source>
</evidence>
<dbReference type="PROSITE" id="PS51257">
    <property type="entry name" value="PROKAR_LIPOPROTEIN"/>
    <property type="match status" value="1"/>
</dbReference>
<dbReference type="Proteomes" id="UP000293764">
    <property type="component" value="Unassembled WGS sequence"/>
</dbReference>
<keyword evidence="2" id="KW-1185">Reference proteome</keyword>
<accession>A0A4Q5MZQ5</accession>
<evidence type="ECO:0000313" key="2">
    <source>
        <dbReference type="Proteomes" id="UP000293764"/>
    </source>
</evidence>
<dbReference type="EMBL" id="SDWW01000019">
    <property type="protein sequence ID" value="RYV51225.1"/>
    <property type="molecule type" value="Genomic_DNA"/>
</dbReference>
<dbReference type="RefSeq" id="WP_130102423.1">
    <property type="nucleotide sequence ID" value="NZ_SDWW01000019.1"/>
</dbReference>